<dbReference type="EMBL" id="JBBMFS010000014">
    <property type="protein sequence ID" value="MEQ2555935.1"/>
    <property type="molecule type" value="Genomic_DNA"/>
</dbReference>
<dbReference type="InterPro" id="IPR018392">
    <property type="entry name" value="LysM"/>
</dbReference>
<dbReference type="CDD" id="cd00118">
    <property type="entry name" value="LysM"/>
    <property type="match status" value="1"/>
</dbReference>
<name>A0ABV1H883_9FIRM</name>
<protein>
    <submittedName>
        <fullName evidence="2">SPOCS domain-containing protein</fullName>
    </submittedName>
</protein>
<comment type="caution">
    <text evidence="2">The sequence shown here is derived from an EMBL/GenBank/DDBJ whole genome shotgun (WGS) entry which is preliminary data.</text>
</comment>
<dbReference type="Proteomes" id="UP001546774">
    <property type="component" value="Unassembled WGS sequence"/>
</dbReference>
<dbReference type="Pfam" id="PF12673">
    <property type="entry name" value="SipL"/>
    <property type="match status" value="3"/>
</dbReference>
<sequence length="530" mass="58837">MRIDREEIHENKIVCSNTMQITLDDDFNVPDSKADIETIVKERGSVHIDTVKAVGDRAEVTGGMDFAVLYAGSESGEKSVLPVKMTGTMNIGEVVNLSGDCENTYVSCQAKLEDITVKMIHSRKLSVKAIISLTVVCEEIHDTPIGCGLLEMQDEDKLQLKTTDVEYSQLAVTMRDNLRIRESFLIPAGKSEVAELLWEDVDVRSFTTRLTDDGMEIAGEMNVFVMYSSTEENSMAQWYETTQNFSGKLDVAGCTPDMISYVKYYPVNSNVEVKPDYDGENKEVQVELVLALDVKVYEEKEKTILTDVYSPVKNVINTTQTSVFHKLLVRNNSRCRASDRMNTGEYTNILQICNCTGVAQIDDITVEEDGLLVDGAIIANVFYVTANDAAPMGSIRAAVPFSNKIQVKSDEEITNMEYVVNAGVEQLSAAMTGSNEMEIKGSVGLDAICFAPCETESVMECEVEEYEENEFLKFPSIIGYIATGEETLWDIAKKYHTTVDSIKNGNHVLADRASERVKRGDKLLLVKAAR</sequence>
<keyword evidence="3" id="KW-1185">Reference proteome</keyword>
<dbReference type="Gene3D" id="3.10.350.10">
    <property type="entry name" value="LysM domain"/>
    <property type="match status" value="1"/>
</dbReference>
<feature type="domain" description="LysM" evidence="1">
    <location>
        <begin position="478"/>
        <end position="525"/>
    </location>
</feature>
<evidence type="ECO:0000313" key="2">
    <source>
        <dbReference type="EMBL" id="MEQ2555935.1"/>
    </source>
</evidence>
<dbReference type="InterPro" id="IPR024300">
    <property type="entry name" value="SipL_SPOCS_dom"/>
</dbReference>
<evidence type="ECO:0000313" key="3">
    <source>
        <dbReference type="Proteomes" id="UP001546774"/>
    </source>
</evidence>
<gene>
    <name evidence="2" type="ORF">WMO37_13130</name>
</gene>
<dbReference type="InterPro" id="IPR036779">
    <property type="entry name" value="LysM_dom_sf"/>
</dbReference>
<proteinExistence type="predicted"/>
<reference evidence="2" key="1">
    <citation type="submission" date="2024-03" db="EMBL/GenBank/DDBJ databases">
        <title>Human intestinal bacterial collection.</title>
        <authorList>
            <person name="Pauvert C."/>
            <person name="Hitch T.C.A."/>
            <person name="Clavel T."/>
        </authorList>
    </citation>
    <scope>NUCLEOTIDE SEQUENCE [LARGE SCALE GENOMIC DNA]</scope>
    <source>
        <strain evidence="2">CLA-AA-H89B</strain>
    </source>
</reference>
<organism evidence="2 3">
    <name type="scientific">Lachnospira intestinalis</name>
    <dbReference type="NCBI Taxonomy" id="3133158"/>
    <lineage>
        <taxon>Bacteria</taxon>
        <taxon>Bacillati</taxon>
        <taxon>Bacillota</taxon>
        <taxon>Clostridia</taxon>
        <taxon>Lachnospirales</taxon>
        <taxon>Lachnospiraceae</taxon>
        <taxon>Lachnospira</taxon>
    </lineage>
</organism>
<evidence type="ECO:0000259" key="1">
    <source>
        <dbReference type="PROSITE" id="PS51782"/>
    </source>
</evidence>
<dbReference type="PROSITE" id="PS51782">
    <property type="entry name" value="LYSM"/>
    <property type="match status" value="1"/>
</dbReference>
<accession>A0ABV1H883</accession>
<dbReference type="Pfam" id="PF01476">
    <property type="entry name" value="LysM"/>
    <property type="match status" value="1"/>
</dbReference>